<evidence type="ECO:0000313" key="1">
    <source>
        <dbReference type="EMBL" id="PHP68181.1"/>
    </source>
</evidence>
<keyword evidence="2" id="KW-1185">Reference proteome</keyword>
<proteinExistence type="predicted"/>
<evidence type="ECO:0008006" key="3">
    <source>
        <dbReference type="Google" id="ProtNLM"/>
    </source>
</evidence>
<dbReference type="AlphaFoldDB" id="A0A2G1QRS2"/>
<accession>A0A2G1QRS2</accession>
<dbReference type="Proteomes" id="UP000221168">
    <property type="component" value="Unassembled WGS sequence"/>
</dbReference>
<comment type="caution">
    <text evidence="1">The sequence shown here is derived from an EMBL/GenBank/DDBJ whole genome shotgun (WGS) entry which is preliminary data.</text>
</comment>
<dbReference type="InterPro" id="IPR011855">
    <property type="entry name" value="Phgtail_TP901_1"/>
</dbReference>
<dbReference type="EMBL" id="PDVP01000002">
    <property type="protein sequence ID" value="PHP68181.1"/>
    <property type="molecule type" value="Genomic_DNA"/>
</dbReference>
<reference evidence="1 2" key="1">
    <citation type="submission" date="2017-10" db="EMBL/GenBank/DDBJ databases">
        <title>Sedimentibacterium mangrovi gen. nov., sp. nov., a novel member of family Phyllobacteriacea isolated from mangrove sediment.</title>
        <authorList>
            <person name="Liao H."/>
            <person name="Tian Y."/>
        </authorList>
    </citation>
    <scope>NUCLEOTIDE SEQUENCE [LARGE SCALE GENOMIC DNA]</scope>
    <source>
        <strain evidence="1 2">X9-2-2</strain>
    </source>
</reference>
<evidence type="ECO:0000313" key="2">
    <source>
        <dbReference type="Proteomes" id="UP000221168"/>
    </source>
</evidence>
<dbReference type="Pfam" id="PF06199">
    <property type="entry name" value="Phage_tail_2"/>
    <property type="match status" value="1"/>
</dbReference>
<sequence length="154" mass="16601">MARATTMKYEELVVEVEFDPSGASGTYTAICGIMDATVTRTSNLDSAEVPDCDDESLPLSIEKEVRSQEVSISGNGLWALQSHENMMDWWYGGSTLSVRVRNAKANTDGSSGDTTIETGDALLAQLNSARTKGQRVTAEIDIQFSGTPTRTVKS</sequence>
<protein>
    <recommendedName>
        <fullName evidence="3">Phage tail protein</fullName>
    </recommendedName>
</protein>
<dbReference type="OrthoDB" id="7772034at2"/>
<organism evidence="1 2">
    <name type="scientific">Zhengella mangrovi</name>
    <dbReference type="NCBI Taxonomy" id="1982044"/>
    <lineage>
        <taxon>Bacteria</taxon>
        <taxon>Pseudomonadati</taxon>
        <taxon>Pseudomonadota</taxon>
        <taxon>Alphaproteobacteria</taxon>
        <taxon>Hyphomicrobiales</taxon>
        <taxon>Notoacmeibacteraceae</taxon>
        <taxon>Zhengella</taxon>
    </lineage>
</organism>
<name>A0A2G1QRS2_9HYPH</name>
<gene>
    <name evidence="1" type="ORF">CSC94_05890</name>
</gene>
<dbReference type="RefSeq" id="WP_099304794.1">
    <property type="nucleotide sequence ID" value="NZ_PDVP01000002.1"/>
</dbReference>